<name>A0A378UEM4_MORLA</name>
<reference evidence="1 2" key="1">
    <citation type="submission" date="2018-06" db="EMBL/GenBank/DDBJ databases">
        <authorList>
            <consortium name="Pathogen Informatics"/>
            <person name="Doyle S."/>
        </authorList>
    </citation>
    <scope>NUCLEOTIDE SEQUENCE [LARGE SCALE GENOMIC DNA]</scope>
    <source>
        <strain evidence="1 2">NCTC7911</strain>
    </source>
</reference>
<proteinExistence type="predicted"/>
<dbReference type="Proteomes" id="UP000254107">
    <property type="component" value="Unassembled WGS sequence"/>
</dbReference>
<protein>
    <submittedName>
        <fullName evidence="1">Conjugal transfer protein TraL</fullName>
    </submittedName>
</protein>
<dbReference type="SUPFAM" id="SSF52540">
    <property type="entry name" value="P-loop containing nucleoside triphosphate hydrolases"/>
    <property type="match status" value="1"/>
</dbReference>
<organism evidence="1 2">
    <name type="scientific">Moraxella lacunata</name>
    <dbReference type="NCBI Taxonomy" id="477"/>
    <lineage>
        <taxon>Bacteria</taxon>
        <taxon>Pseudomonadati</taxon>
        <taxon>Pseudomonadota</taxon>
        <taxon>Gammaproteobacteria</taxon>
        <taxon>Moraxellales</taxon>
        <taxon>Moraxellaceae</taxon>
        <taxon>Moraxella</taxon>
    </lineage>
</organism>
<accession>A0A378UEM4</accession>
<dbReference type="InterPro" id="IPR027417">
    <property type="entry name" value="P-loop_NTPase"/>
</dbReference>
<evidence type="ECO:0000313" key="1">
    <source>
        <dbReference type="EMBL" id="STZ74911.1"/>
    </source>
</evidence>
<gene>
    <name evidence="1" type="primary">traL_2</name>
    <name evidence="1" type="ORF">NCTC7911_03092</name>
</gene>
<sequence>MSTINSLQNTAHFVMQSKGGAGKSVCSALLSQYFIDLLGVDNVMLIDTDPSNKTLGAFSSLNVDKVDVVTRNGAEARVNQSKFDVFINNFVNNQKLMVVDTGSGEFLAISSYLKVNEMPEVLDSMGKGLFIHCPVNFGQSEAETFQTLLMLSNNFKSANIIVWENEYFGEAKTTPDYKKLKNVVGVVRITKKNPDTDEKDFSNMLKNHLTFDDVDNSEDYEMFGFMQKKRITNQQKEIYDQLNAIFTE</sequence>
<dbReference type="GeneID" id="302271550"/>
<dbReference type="EMBL" id="UGQC01000005">
    <property type="protein sequence ID" value="STZ74911.1"/>
    <property type="molecule type" value="Genomic_DNA"/>
</dbReference>
<dbReference type="RefSeq" id="WP_115248463.1">
    <property type="nucleotide sequence ID" value="NZ_UGQC01000005.1"/>
</dbReference>
<keyword evidence="2" id="KW-1185">Reference proteome</keyword>
<dbReference type="AlphaFoldDB" id="A0A378UEM4"/>
<dbReference type="Gene3D" id="3.40.50.300">
    <property type="entry name" value="P-loop containing nucleotide triphosphate hydrolases"/>
    <property type="match status" value="1"/>
</dbReference>
<evidence type="ECO:0000313" key="2">
    <source>
        <dbReference type="Proteomes" id="UP000254107"/>
    </source>
</evidence>